<evidence type="ECO:0000256" key="1">
    <source>
        <dbReference type="SAM" id="MobiDB-lite"/>
    </source>
</evidence>
<feature type="region of interest" description="Disordered" evidence="1">
    <location>
        <begin position="1"/>
        <end position="55"/>
    </location>
</feature>
<dbReference type="Gene3D" id="3.30.70.1070">
    <property type="entry name" value="Sporulation related repeat"/>
    <property type="match status" value="1"/>
</dbReference>
<feature type="compositionally biased region" description="Low complexity" evidence="1">
    <location>
        <begin position="27"/>
        <end position="36"/>
    </location>
</feature>
<evidence type="ECO:0000313" key="3">
    <source>
        <dbReference type="EMBL" id="MFC4729871.1"/>
    </source>
</evidence>
<feature type="non-terminal residue" evidence="3">
    <location>
        <position position="1"/>
    </location>
</feature>
<reference evidence="4" key="1">
    <citation type="journal article" date="2019" name="Int. J. Syst. Evol. Microbiol.">
        <title>The Global Catalogue of Microorganisms (GCM) 10K type strain sequencing project: providing services to taxonomists for standard genome sequencing and annotation.</title>
        <authorList>
            <consortium name="The Broad Institute Genomics Platform"/>
            <consortium name="The Broad Institute Genome Sequencing Center for Infectious Disease"/>
            <person name="Wu L."/>
            <person name="Ma J."/>
        </authorList>
    </citation>
    <scope>NUCLEOTIDE SEQUENCE [LARGE SCALE GENOMIC DNA]</scope>
    <source>
        <strain evidence="4">CGMCC 1.13574</strain>
    </source>
</reference>
<dbReference type="InterPro" id="IPR007730">
    <property type="entry name" value="SPOR-like_dom"/>
</dbReference>
<dbReference type="EMBL" id="JBHSGG010000070">
    <property type="protein sequence ID" value="MFC4729871.1"/>
    <property type="molecule type" value="Genomic_DNA"/>
</dbReference>
<gene>
    <name evidence="3" type="ORF">ACFO3Q_17045</name>
</gene>
<sequence>PPVQAPPTAVAAAPALPPPATASAVDLSPAAEIAELPPAPLPSPAPPAPPLPQVPAGATAWLQVGSFAERANADTAARRLREAGLGGIEIAPVDVAGRAYWRVRLGPLAADAAAEAAARVTALGLGQPRVALD</sequence>
<accession>A0ABV9NNI1</accession>
<evidence type="ECO:0000313" key="4">
    <source>
        <dbReference type="Proteomes" id="UP001595892"/>
    </source>
</evidence>
<name>A0ABV9NNI1_9GAMM</name>
<protein>
    <submittedName>
        <fullName evidence="3">SPOR domain-containing protein</fullName>
    </submittedName>
</protein>
<dbReference type="RefSeq" id="WP_377006119.1">
    <property type="nucleotide sequence ID" value="NZ_JBHSGG010000070.1"/>
</dbReference>
<dbReference type="PROSITE" id="PS51724">
    <property type="entry name" value="SPOR"/>
    <property type="match status" value="1"/>
</dbReference>
<keyword evidence="4" id="KW-1185">Reference proteome</keyword>
<feature type="domain" description="SPOR" evidence="2">
    <location>
        <begin position="54"/>
        <end position="133"/>
    </location>
</feature>
<proteinExistence type="predicted"/>
<dbReference type="SUPFAM" id="SSF110997">
    <property type="entry name" value="Sporulation related repeat"/>
    <property type="match status" value="1"/>
</dbReference>
<feature type="compositionally biased region" description="Pro residues" evidence="1">
    <location>
        <begin position="37"/>
        <end position="53"/>
    </location>
</feature>
<comment type="caution">
    <text evidence="3">The sequence shown here is derived from an EMBL/GenBank/DDBJ whole genome shotgun (WGS) entry which is preliminary data.</text>
</comment>
<dbReference type="Pfam" id="PF05036">
    <property type="entry name" value="SPOR"/>
    <property type="match status" value="1"/>
</dbReference>
<organism evidence="3 4">
    <name type="scientific">Coralloluteibacterium thermophilum</name>
    <dbReference type="NCBI Taxonomy" id="2707049"/>
    <lineage>
        <taxon>Bacteria</taxon>
        <taxon>Pseudomonadati</taxon>
        <taxon>Pseudomonadota</taxon>
        <taxon>Gammaproteobacteria</taxon>
        <taxon>Lysobacterales</taxon>
        <taxon>Lysobacteraceae</taxon>
        <taxon>Coralloluteibacterium</taxon>
    </lineage>
</organism>
<dbReference type="Proteomes" id="UP001595892">
    <property type="component" value="Unassembled WGS sequence"/>
</dbReference>
<dbReference type="InterPro" id="IPR036680">
    <property type="entry name" value="SPOR-like_sf"/>
</dbReference>
<feature type="compositionally biased region" description="Low complexity" evidence="1">
    <location>
        <begin position="1"/>
        <end position="14"/>
    </location>
</feature>
<evidence type="ECO:0000259" key="2">
    <source>
        <dbReference type="PROSITE" id="PS51724"/>
    </source>
</evidence>